<dbReference type="PANTHER" id="PTHR24291:SF50">
    <property type="entry name" value="BIFUNCTIONAL ALBAFLAVENONE MONOOXYGENASE_TERPENE SYNTHASE"/>
    <property type="match status" value="1"/>
</dbReference>
<dbReference type="Gene3D" id="1.10.630.10">
    <property type="entry name" value="Cytochrome P450"/>
    <property type="match status" value="1"/>
</dbReference>
<keyword evidence="2 7" id="KW-0349">Heme</keyword>
<dbReference type="Proteomes" id="UP000230790">
    <property type="component" value="Unassembled WGS sequence"/>
</dbReference>
<accession>A0A2M8QG29</accession>
<evidence type="ECO:0000313" key="10">
    <source>
        <dbReference type="Proteomes" id="UP000230790"/>
    </source>
</evidence>
<dbReference type="EMBL" id="PGTN01000006">
    <property type="protein sequence ID" value="PJF48775.1"/>
    <property type="molecule type" value="Genomic_DNA"/>
</dbReference>
<dbReference type="PRINTS" id="PR00463">
    <property type="entry name" value="EP450I"/>
</dbReference>
<keyword evidence="3 7" id="KW-0479">Metal-binding</keyword>
<dbReference type="GO" id="GO:0004497">
    <property type="term" value="F:monooxygenase activity"/>
    <property type="evidence" value="ECO:0007669"/>
    <property type="project" value="UniProtKB-KW"/>
</dbReference>
<evidence type="ECO:0000256" key="1">
    <source>
        <dbReference type="ARBA" id="ARBA00010617"/>
    </source>
</evidence>
<evidence type="ECO:0000313" key="9">
    <source>
        <dbReference type="EMBL" id="PJF48775.1"/>
    </source>
</evidence>
<dbReference type="InterPro" id="IPR050196">
    <property type="entry name" value="Cytochrome_P450_Monoox"/>
</dbReference>
<dbReference type="Pfam" id="PF00067">
    <property type="entry name" value="p450"/>
    <property type="match status" value="1"/>
</dbReference>
<keyword evidence="6 8" id="KW-0503">Monooxygenase</keyword>
<name>A0A2M8QG29_9CHLR</name>
<dbReference type="InterPro" id="IPR036396">
    <property type="entry name" value="Cyt_P450_sf"/>
</dbReference>
<evidence type="ECO:0000256" key="4">
    <source>
        <dbReference type="ARBA" id="ARBA00023002"/>
    </source>
</evidence>
<evidence type="ECO:0000256" key="8">
    <source>
        <dbReference type="RuleBase" id="RU000461"/>
    </source>
</evidence>
<dbReference type="InterPro" id="IPR017972">
    <property type="entry name" value="Cyt_P450_CS"/>
</dbReference>
<evidence type="ECO:0000256" key="2">
    <source>
        <dbReference type="ARBA" id="ARBA00022617"/>
    </source>
</evidence>
<reference evidence="9 10" key="1">
    <citation type="submission" date="2017-11" db="EMBL/GenBank/DDBJ databases">
        <title>Evolution of Phototrophy in the Chloroflexi Phylum Driven by Horizontal Gene Transfer.</title>
        <authorList>
            <person name="Ward L.M."/>
            <person name="Hemp J."/>
            <person name="Shih P.M."/>
            <person name="Mcglynn S.E."/>
            <person name="Fischer W."/>
        </authorList>
    </citation>
    <scope>NUCLEOTIDE SEQUENCE [LARGE SCALE GENOMIC DNA]</scope>
    <source>
        <strain evidence="9">JP3_7</strain>
    </source>
</reference>
<dbReference type="AlphaFoldDB" id="A0A2M8QG29"/>
<evidence type="ECO:0000256" key="3">
    <source>
        <dbReference type="ARBA" id="ARBA00022723"/>
    </source>
</evidence>
<evidence type="ECO:0000256" key="6">
    <source>
        <dbReference type="ARBA" id="ARBA00023033"/>
    </source>
</evidence>
<organism evidence="9 10">
    <name type="scientific">Candidatus Thermofonsia Clade 3 bacterium</name>
    <dbReference type="NCBI Taxonomy" id="2364212"/>
    <lineage>
        <taxon>Bacteria</taxon>
        <taxon>Bacillati</taxon>
        <taxon>Chloroflexota</taxon>
        <taxon>Candidatus Thermofontia</taxon>
        <taxon>Candidatus Thermofonsia Clade 3</taxon>
    </lineage>
</organism>
<dbReference type="SUPFAM" id="SSF48264">
    <property type="entry name" value="Cytochrome P450"/>
    <property type="match status" value="1"/>
</dbReference>
<dbReference type="PRINTS" id="PR00385">
    <property type="entry name" value="P450"/>
</dbReference>
<protein>
    <submittedName>
        <fullName evidence="9">Cytochrome P450</fullName>
    </submittedName>
</protein>
<dbReference type="GO" id="GO:0016705">
    <property type="term" value="F:oxidoreductase activity, acting on paired donors, with incorporation or reduction of molecular oxygen"/>
    <property type="evidence" value="ECO:0007669"/>
    <property type="project" value="InterPro"/>
</dbReference>
<comment type="cofactor">
    <cofactor evidence="7">
        <name>heme</name>
        <dbReference type="ChEBI" id="CHEBI:30413"/>
    </cofactor>
</comment>
<feature type="binding site" description="axial binding residue" evidence="7">
    <location>
        <position position="392"/>
    </location>
    <ligand>
        <name>heme</name>
        <dbReference type="ChEBI" id="CHEBI:30413"/>
    </ligand>
    <ligandPart>
        <name>Fe</name>
        <dbReference type="ChEBI" id="CHEBI:18248"/>
    </ligandPart>
</feature>
<dbReference type="InterPro" id="IPR001128">
    <property type="entry name" value="Cyt_P450"/>
</dbReference>
<evidence type="ECO:0000256" key="5">
    <source>
        <dbReference type="ARBA" id="ARBA00023004"/>
    </source>
</evidence>
<dbReference type="InterPro" id="IPR002401">
    <property type="entry name" value="Cyt_P450_E_grp-I"/>
</dbReference>
<gene>
    <name evidence="9" type="ORF">CUN48_01630</name>
</gene>
<dbReference type="PROSITE" id="PS00086">
    <property type="entry name" value="CYTOCHROME_P450"/>
    <property type="match status" value="1"/>
</dbReference>
<dbReference type="PANTHER" id="PTHR24291">
    <property type="entry name" value="CYTOCHROME P450 FAMILY 4"/>
    <property type="match status" value="1"/>
</dbReference>
<comment type="similarity">
    <text evidence="1 8">Belongs to the cytochrome P450 family.</text>
</comment>
<dbReference type="GO" id="GO:0020037">
    <property type="term" value="F:heme binding"/>
    <property type="evidence" value="ECO:0007669"/>
    <property type="project" value="InterPro"/>
</dbReference>
<dbReference type="GO" id="GO:0005506">
    <property type="term" value="F:iron ion binding"/>
    <property type="evidence" value="ECO:0007669"/>
    <property type="project" value="InterPro"/>
</dbReference>
<proteinExistence type="inferred from homology"/>
<sequence>MADHKIPTLGTFRSLSSLLEAFKNPSAFLLRLSCAAGDIGQFKAGPVHIICVNRPEWVHTILVEQASAFRKMPAVKTLSVFTGDGLLVSDGTTWARHRRLVAPAFHRQRILAYQEVAAQAARETIASWQDGQVIDLEREMKRLTLTIVGRALFTRDVNEIADGFSRDVDCALDYVNGLSGRVTLPLVRSIARRNREALAAIARVDATVRSLIRARRAQPAPRGDDFLDMLLAAQTEDRESLTDDEVRDEVITMFVAGHETVATVLTWLFYLVARLPEVQARLEREAREACAAGDTQNSAPFQRPYALRVYKEAMRLYPGGFTIGREAIRDVRLGNYIIPAGAWVMISPYSVHRNPAIFPEPERFNPERFALENEQALPRAGYIPFGIGPRACIGGQFALMEGQIVVSTFAQHARLVNVTPGEVGIRPLVTLRPSRKIEMRVEKISSD</sequence>
<comment type="caution">
    <text evidence="9">The sequence shown here is derived from an EMBL/GenBank/DDBJ whole genome shotgun (WGS) entry which is preliminary data.</text>
</comment>
<evidence type="ECO:0000256" key="7">
    <source>
        <dbReference type="PIRSR" id="PIRSR602401-1"/>
    </source>
</evidence>
<keyword evidence="5 7" id="KW-0408">Iron</keyword>
<keyword evidence="4 8" id="KW-0560">Oxidoreductase</keyword>